<dbReference type="SUPFAM" id="SSF54236">
    <property type="entry name" value="Ubiquitin-like"/>
    <property type="match status" value="1"/>
</dbReference>
<keyword evidence="1" id="KW-1133">Transmembrane helix</keyword>
<dbReference type="Proteomes" id="UP000324800">
    <property type="component" value="Unassembled WGS sequence"/>
</dbReference>
<dbReference type="SUPFAM" id="SSF47031">
    <property type="entry name" value="Second domain of FERM"/>
    <property type="match status" value="1"/>
</dbReference>
<feature type="domain" description="FERM" evidence="2">
    <location>
        <begin position="19"/>
        <end position="186"/>
    </location>
</feature>
<evidence type="ECO:0000313" key="3">
    <source>
        <dbReference type="EMBL" id="KAA6388619.1"/>
    </source>
</evidence>
<protein>
    <recommendedName>
        <fullName evidence="2">FERM domain-containing protein</fullName>
    </recommendedName>
</protein>
<keyword evidence="1" id="KW-0812">Transmembrane</keyword>
<evidence type="ECO:0000259" key="2">
    <source>
        <dbReference type="PROSITE" id="PS50057"/>
    </source>
</evidence>
<dbReference type="InterPro" id="IPR035963">
    <property type="entry name" value="FERM_2"/>
</dbReference>
<evidence type="ECO:0000313" key="4">
    <source>
        <dbReference type="Proteomes" id="UP000324800"/>
    </source>
</evidence>
<dbReference type="Gene3D" id="3.10.20.90">
    <property type="entry name" value="Phosphatidylinositol 3-kinase Catalytic Subunit, Chain A, domain 1"/>
    <property type="match status" value="1"/>
</dbReference>
<feature type="transmembrane region" description="Helical" evidence="1">
    <location>
        <begin position="162"/>
        <end position="181"/>
    </location>
</feature>
<accession>A0A5J4W268</accession>
<keyword evidence="1" id="KW-0472">Membrane</keyword>
<organism evidence="3 4">
    <name type="scientific">Streblomastix strix</name>
    <dbReference type="NCBI Taxonomy" id="222440"/>
    <lineage>
        <taxon>Eukaryota</taxon>
        <taxon>Metamonada</taxon>
        <taxon>Preaxostyla</taxon>
        <taxon>Oxymonadida</taxon>
        <taxon>Streblomastigidae</taxon>
        <taxon>Streblomastix</taxon>
    </lineage>
</organism>
<dbReference type="EMBL" id="SNRW01003912">
    <property type="protein sequence ID" value="KAA6388619.1"/>
    <property type="molecule type" value="Genomic_DNA"/>
</dbReference>
<comment type="caution">
    <text evidence="3">The sequence shown here is derived from an EMBL/GenBank/DDBJ whole genome shotgun (WGS) entry which is preliminary data.</text>
</comment>
<sequence length="186" mass="21934">MYTDNTRTREQPHKRFSVYMLDINFADQSSKKFIVASDTKVGELVQKIIQKLGITQDFESLDLFEARVINSVSLERYLRNIEVVPRILAPAKLVFIKRIFFYNNKNDPSALHMKFIQLRADVLRGHYAFSERDFHELDAFDLQISYGPPAPNKFYHSNEYQFALSLSNVNLLFFIFIRFLVLKYHP</sequence>
<name>A0A5J4W268_9EUKA</name>
<dbReference type="InterPro" id="IPR029071">
    <property type="entry name" value="Ubiquitin-like_domsf"/>
</dbReference>
<gene>
    <name evidence="3" type="ORF">EZS28_015856</name>
</gene>
<dbReference type="InterPro" id="IPR014352">
    <property type="entry name" value="FERM/acyl-CoA-bd_prot_sf"/>
</dbReference>
<evidence type="ECO:0000256" key="1">
    <source>
        <dbReference type="SAM" id="Phobius"/>
    </source>
</evidence>
<proteinExistence type="predicted"/>
<dbReference type="InterPro" id="IPR000299">
    <property type="entry name" value="FERM_domain"/>
</dbReference>
<dbReference type="AlphaFoldDB" id="A0A5J4W268"/>
<reference evidence="3 4" key="1">
    <citation type="submission" date="2019-03" db="EMBL/GenBank/DDBJ databases">
        <title>Single cell metagenomics reveals metabolic interactions within the superorganism composed of flagellate Streblomastix strix and complex community of Bacteroidetes bacteria on its surface.</title>
        <authorList>
            <person name="Treitli S.C."/>
            <person name="Kolisko M."/>
            <person name="Husnik F."/>
            <person name="Keeling P."/>
            <person name="Hampl V."/>
        </authorList>
    </citation>
    <scope>NUCLEOTIDE SEQUENCE [LARGE SCALE GENOMIC DNA]</scope>
    <source>
        <strain evidence="3">ST1C</strain>
    </source>
</reference>
<dbReference type="Gene3D" id="1.20.80.10">
    <property type="match status" value="1"/>
</dbReference>
<dbReference type="PROSITE" id="PS50057">
    <property type="entry name" value="FERM_3"/>
    <property type="match status" value="1"/>
</dbReference>